<dbReference type="AlphaFoldDB" id="A0A0E9TUN4"/>
<reference evidence="1" key="1">
    <citation type="submission" date="2014-11" db="EMBL/GenBank/DDBJ databases">
        <authorList>
            <person name="Amaro Gonzalez C."/>
        </authorList>
    </citation>
    <scope>NUCLEOTIDE SEQUENCE</scope>
</reference>
<protein>
    <submittedName>
        <fullName evidence="1">Uncharacterized protein</fullName>
    </submittedName>
</protein>
<accession>A0A0E9TUN4</accession>
<dbReference type="EMBL" id="GBXM01052144">
    <property type="protein sequence ID" value="JAH56433.1"/>
    <property type="molecule type" value="Transcribed_RNA"/>
</dbReference>
<sequence>MMLALLIKTVPSILKFPLPMLSLLHTHTHYLSFCLCISLTSCTHTLSLYTH</sequence>
<proteinExistence type="predicted"/>
<organism evidence="1">
    <name type="scientific">Anguilla anguilla</name>
    <name type="common">European freshwater eel</name>
    <name type="synonym">Muraena anguilla</name>
    <dbReference type="NCBI Taxonomy" id="7936"/>
    <lineage>
        <taxon>Eukaryota</taxon>
        <taxon>Metazoa</taxon>
        <taxon>Chordata</taxon>
        <taxon>Craniata</taxon>
        <taxon>Vertebrata</taxon>
        <taxon>Euteleostomi</taxon>
        <taxon>Actinopterygii</taxon>
        <taxon>Neopterygii</taxon>
        <taxon>Teleostei</taxon>
        <taxon>Anguilliformes</taxon>
        <taxon>Anguillidae</taxon>
        <taxon>Anguilla</taxon>
    </lineage>
</organism>
<name>A0A0E9TUN4_ANGAN</name>
<reference evidence="1" key="2">
    <citation type="journal article" date="2015" name="Fish Shellfish Immunol.">
        <title>Early steps in the European eel (Anguilla anguilla)-Vibrio vulnificus interaction in the gills: Role of the RtxA13 toxin.</title>
        <authorList>
            <person name="Callol A."/>
            <person name="Pajuelo D."/>
            <person name="Ebbesson L."/>
            <person name="Teles M."/>
            <person name="MacKenzie S."/>
            <person name="Amaro C."/>
        </authorList>
    </citation>
    <scope>NUCLEOTIDE SEQUENCE</scope>
</reference>
<evidence type="ECO:0000313" key="1">
    <source>
        <dbReference type="EMBL" id="JAH56433.1"/>
    </source>
</evidence>